<dbReference type="InterPro" id="IPR001584">
    <property type="entry name" value="Integrase_cat-core"/>
</dbReference>
<keyword evidence="2" id="KW-1185">Reference proteome</keyword>
<dbReference type="GeneID" id="130463378"/>
<protein>
    <recommendedName>
        <fullName evidence="1">Integrase catalytic domain-containing protein</fullName>
    </recommendedName>
</protein>
<evidence type="ECO:0000313" key="3">
    <source>
        <dbReference type="RefSeq" id="XP_056688466.1"/>
    </source>
</evidence>
<dbReference type="InterPro" id="IPR036397">
    <property type="entry name" value="RNaseH_sf"/>
</dbReference>
<name>A0ABM3QYS2_SPIOL</name>
<dbReference type="InterPro" id="IPR012337">
    <property type="entry name" value="RNaseH-like_sf"/>
</dbReference>
<sequence>MPKAIIIDRGTHFCNKTFGSLLEKYHVTHRVATAYHPQTSGQVEVSNREIESILEKMVNPNRKDWSLRLEIEHKSFWAVKQCNLDYDSAGKERKLQLLELEELRLESYANAKNYKDKTKAFHDKMIARKSFQVGQKVLLFNARLKLFPGKLQTRWLGPFVVTNVFPHGAVEIKDFGTDKTFKVNGHRLKPFYDEAYVQMIEDVTFEEI</sequence>
<dbReference type="PROSITE" id="PS50994">
    <property type="entry name" value="INTEGRASE"/>
    <property type="match status" value="1"/>
</dbReference>
<feature type="domain" description="Integrase catalytic" evidence="1">
    <location>
        <begin position="1"/>
        <end position="54"/>
    </location>
</feature>
<gene>
    <name evidence="3" type="primary">LOC130463378</name>
</gene>
<reference evidence="3" key="2">
    <citation type="submission" date="2025-08" db="UniProtKB">
        <authorList>
            <consortium name="RefSeq"/>
        </authorList>
    </citation>
    <scope>IDENTIFICATION</scope>
    <source>
        <tissue evidence="3">Leaf</tissue>
    </source>
</reference>
<evidence type="ECO:0000313" key="2">
    <source>
        <dbReference type="Proteomes" id="UP000813463"/>
    </source>
</evidence>
<dbReference type="Gene3D" id="3.30.420.10">
    <property type="entry name" value="Ribonuclease H-like superfamily/Ribonuclease H"/>
    <property type="match status" value="1"/>
</dbReference>
<dbReference type="InterPro" id="IPR052160">
    <property type="entry name" value="Gypsy_RT_Integrase-like"/>
</dbReference>
<dbReference type="SUPFAM" id="SSF53098">
    <property type="entry name" value="Ribonuclease H-like"/>
    <property type="match status" value="1"/>
</dbReference>
<dbReference type="RefSeq" id="XP_056688466.1">
    <property type="nucleotide sequence ID" value="XM_056832488.1"/>
</dbReference>
<evidence type="ECO:0000259" key="1">
    <source>
        <dbReference type="PROSITE" id="PS50994"/>
    </source>
</evidence>
<reference evidence="2" key="1">
    <citation type="journal article" date="2021" name="Nat. Commun.">
        <title>Genomic analyses provide insights into spinach domestication and the genetic basis of agronomic traits.</title>
        <authorList>
            <person name="Cai X."/>
            <person name="Sun X."/>
            <person name="Xu C."/>
            <person name="Sun H."/>
            <person name="Wang X."/>
            <person name="Ge C."/>
            <person name="Zhang Z."/>
            <person name="Wang Q."/>
            <person name="Fei Z."/>
            <person name="Jiao C."/>
            <person name="Wang Q."/>
        </authorList>
    </citation>
    <scope>NUCLEOTIDE SEQUENCE [LARGE SCALE GENOMIC DNA]</scope>
    <source>
        <strain evidence="2">cv. Varoflay</strain>
    </source>
</reference>
<dbReference type="Proteomes" id="UP000813463">
    <property type="component" value="Chromosome 6"/>
</dbReference>
<dbReference type="PANTHER" id="PTHR47266">
    <property type="entry name" value="ENDONUCLEASE-RELATED"/>
    <property type="match status" value="1"/>
</dbReference>
<proteinExistence type="predicted"/>
<organism evidence="2 3">
    <name type="scientific">Spinacia oleracea</name>
    <name type="common">Spinach</name>
    <dbReference type="NCBI Taxonomy" id="3562"/>
    <lineage>
        <taxon>Eukaryota</taxon>
        <taxon>Viridiplantae</taxon>
        <taxon>Streptophyta</taxon>
        <taxon>Embryophyta</taxon>
        <taxon>Tracheophyta</taxon>
        <taxon>Spermatophyta</taxon>
        <taxon>Magnoliopsida</taxon>
        <taxon>eudicotyledons</taxon>
        <taxon>Gunneridae</taxon>
        <taxon>Pentapetalae</taxon>
        <taxon>Caryophyllales</taxon>
        <taxon>Chenopodiaceae</taxon>
        <taxon>Chenopodioideae</taxon>
        <taxon>Anserineae</taxon>
        <taxon>Spinacia</taxon>
    </lineage>
</organism>
<accession>A0ABM3QYS2</accession>